<keyword evidence="6" id="KW-0472">Membrane</keyword>
<gene>
    <name evidence="12" type="ORF">MKW98_017597</name>
</gene>
<evidence type="ECO:0000256" key="8">
    <source>
        <dbReference type="ARBA" id="ARBA00023228"/>
    </source>
</evidence>
<keyword evidence="8" id="KW-0458">Lysosome</keyword>
<evidence type="ECO:0000256" key="2">
    <source>
        <dbReference type="ARBA" id="ARBA00009800"/>
    </source>
</evidence>
<dbReference type="PANTHER" id="PTHR14363">
    <property type="entry name" value="HEPARANASE-RELATED"/>
    <property type="match status" value="1"/>
</dbReference>
<sequence>MAVLMGFRILLFSLLVSRFPLVLGDDVKVTVKGVTSIGTTDDNFICATLDWWPEAKCYYGQCPWGKTGIMNLNLNNPILSNAIKAFKALRIRIGGSMQDQVLYKVGKTVKTCNNLENSTTGFFGFADGCLTMERWDQINALMAETGALVTFGINALYGRKKLTAYGLYDGHWNSMNARDFLNYTIFKGYKIDSWEFGHELCGSGISARVDARQYAEDVIRLKKLLNKLYRHFKIQPKLLGPAGFYDEKWFSSFLQKSGPNVIDVVTHHIYNLGSGVNPNLIHYIRDPLFLDKVAQTYKDLETTLQRFGPWASAWVGESGGAYNSGGKTVSHTFVNGFWYLDQLGMASIFNHKVFCRQTLIGGNYGLLNTTTMVPNPDYYSALLWHRLMGKSVLSTTHNGSPYLRAYSHCSKMKPGITILLINMSNCTAFNVSVESDMNLYPLTQPEGVKQRDEYHLTAKGGCIRSEVMLLNGFPLVLTERLDIPPMKPFLVDGSLPIQVAPDSIVFATIRDFRAPACAWA</sequence>
<organism evidence="12 13">
    <name type="scientific">Papaver atlanticum</name>
    <dbReference type="NCBI Taxonomy" id="357466"/>
    <lineage>
        <taxon>Eukaryota</taxon>
        <taxon>Viridiplantae</taxon>
        <taxon>Streptophyta</taxon>
        <taxon>Embryophyta</taxon>
        <taxon>Tracheophyta</taxon>
        <taxon>Spermatophyta</taxon>
        <taxon>Magnoliopsida</taxon>
        <taxon>Ranunculales</taxon>
        <taxon>Papaveraceae</taxon>
        <taxon>Papaveroideae</taxon>
        <taxon>Papaver</taxon>
    </lineage>
</organism>
<keyword evidence="4 11" id="KW-0732">Signal</keyword>
<dbReference type="Gene3D" id="3.20.20.80">
    <property type="entry name" value="Glycosidases"/>
    <property type="match status" value="1"/>
</dbReference>
<name>A0AAD4TBJ2_9MAGN</name>
<evidence type="ECO:0000256" key="5">
    <source>
        <dbReference type="ARBA" id="ARBA00022801"/>
    </source>
</evidence>
<comment type="caution">
    <text evidence="12">The sequence shown here is derived from an EMBL/GenBank/DDBJ whole genome shotgun (WGS) entry which is preliminary data.</text>
</comment>
<comment type="subcellular location">
    <subcellularLocation>
        <location evidence="9">Lysosome membrane</location>
        <topology evidence="9">Peripheral membrane protein</topology>
    </subcellularLocation>
    <subcellularLocation>
        <location evidence="1">Secreted</location>
    </subcellularLocation>
</comment>
<dbReference type="Pfam" id="PF03662">
    <property type="entry name" value="Glyco_hydro_79n"/>
    <property type="match status" value="1"/>
</dbReference>
<dbReference type="Proteomes" id="UP001202328">
    <property type="component" value="Unassembled WGS sequence"/>
</dbReference>
<keyword evidence="7" id="KW-0325">Glycoprotein</keyword>
<dbReference type="GO" id="GO:0005576">
    <property type="term" value="C:extracellular region"/>
    <property type="evidence" value="ECO:0007669"/>
    <property type="project" value="UniProtKB-SubCell"/>
</dbReference>
<evidence type="ECO:0000313" key="12">
    <source>
        <dbReference type="EMBL" id="KAI3953773.1"/>
    </source>
</evidence>
<evidence type="ECO:0000256" key="11">
    <source>
        <dbReference type="SAM" id="SignalP"/>
    </source>
</evidence>
<feature type="signal peptide" evidence="11">
    <location>
        <begin position="1"/>
        <end position="24"/>
    </location>
</feature>
<reference evidence="12" key="1">
    <citation type="submission" date="2022-04" db="EMBL/GenBank/DDBJ databases">
        <title>A functionally conserved STORR gene fusion in Papaver species that diverged 16.8 million years ago.</title>
        <authorList>
            <person name="Catania T."/>
        </authorList>
    </citation>
    <scope>NUCLEOTIDE SEQUENCE</scope>
    <source>
        <strain evidence="12">S-188037</strain>
    </source>
</reference>
<dbReference type="GO" id="GO:0004566">
    <property type="term" value="F:beta-glucuronidase activity"/>
    <property type="evidence" value="ECO:0007669"/>
    <property type="project" value="TreeGrafter"/>
</dbReference>
<dbReference type="InterPro" id="IPR005199">
    <property type="entry name" value="Glyco_hydro_79"/>
</dbReference>
<dbReference type="PANTHER" id="PTHR14363:SF13">
    <property type="entry name" value="OS07G0598400 PROTEIN"/>
    <property type="match status" value="1"/>
</dbReference>
<dbReference type="AlphaFoldDB" id="A0AAD4TBJ2"/>
<evidence type="ECO:0000256" key="3">
    <source>
        <dbReference type="ARBA" id="ARBA00022525"/>
    </source>
</evidence>
<proteinExistence type="inferred from homology"/>
<dbReference type="InterPro" id="IPR017853">
    <property type="entry name" value="GH"/>
</dbReference>
<keyword evidence="3" id="KW-0964">Secreted</keyword>
<dbReference type="EMBL" id="JAJJMB010002020">
    <property type="protein sequence ID" value="KAI3953773.1"/>
    <property type="molecule type" value="Genomic_DNA"/>
</dbReference>
<keyword evidence="13" id="KW-1185">Reference proteome</keyword>
<evidence type="ECO:0008006" key="14">
    <source>
        <dbReference type="Google" id="ProtNLM"/>
    </source>
</evidence>
<evidence type="ECO:0000313" key="13">
    <source>
        <dbReference type="Proteomes" id="UP001202328"/>
    </source>
</evidence>
<dbReference type="GO" id="GO:0009505">
    <property type="term" value="C:plant-type cell wall"/>
    <property type="evidence" value="ECO:0007669"/>
    <property type="project" value="TreeGrafter"/>
</dbReference>
<comment type="function">
    <text evidence="10">Endoglycosidase which is a cell surface and extracellular matrix-degrading enzyme. Cleaves heparan sulfate proteoglycans (HSPGs) into heparan sulfate side chains and core proteoglycans.</text>
</comment>
<evidence type="ECO:0000256" key="1">
    <source>
        <dbReference type="ARBA" id="ARBA00004613"/>
    </source>
</evidence>
<evidence type="ECO:0000256" key="9">
    <source>
        <dbReference type="ARBA" id="ARBA00023765"/>
    </source>
</evidence>
<dbReference type="FunFam" id="3.20.20.80:FF:000023">
    <property type="entry name" value="heparanase-like protein 3"/>
    <property type="match status" value="1"/>
</dbReference>
<evidence type="ECO:0000256" key="6">
    <source>
        <dbReference type="ARBA" id="ARBA00023136"/>
    </source>
</evidence>
<comment type="similarity">
    <text evidence="2">Belongs to the glycosyl hydrolase 79 family.</text>
</comment>
<protein>
    <recommendedName>
        <fullName evidence="14">Heparanase-like protein 1</fullName>
    </recommendedName>
</protein>
<feature type="chain" id="PRO_5041996651" description="Heparanase-like protein 1" evidence="11">
    <location>
        <begin position="25"/>
        <end position="520"/>
    </location>
</feature>
<dbReference type="GO" id="GO:0005765">
    <property type="term" value="C:lysosomal membrane"/>
    <property type="evidence" value="ECO:0007669"/>
    <property type="project" value="UniProtKB-SubCell"/>
</dbReference>
<evidence type="ECO:0000256" key="10">
    <source>
        <dbReference type="ARBA" id="ARBA00055929"/>
    </source>
</evidence>
<evidence type="ECO:0000256" key="4">
    <source>
        <dbReference type="ARBA" id="ARBA00022729"/>
    </source>
</evidence>
<accession>A0AAD4TBJ2</accession>
<keyword evidence="5" id="KW-0378">Hydrolase</keyword>
<dbReference type="SUPFAM" id="SSF51445">
    <property type="entry name" value="(Trans)glycosidases"/>
    <property type="match status" value="1"/>
</dbReference>
<evidence type="ECO:0000256" key="7">
    <source>
        <dbReference type="ARBA" id="ARBA00023180"/>
    </source>
</evidence>